<organism evidence="1 2">
    <name type="scientific">Streptomyces yokosukanensis</name>
    <dbReference type="NCBI Taxonomy" id="67386"/>
    <lineage>
        <taxon>Bacteria</taxon>
        <taxon>Bacillati</taxon>
        <taxon>Actinomycetota</taxon>
        <taxon>Actinomycetes</taxon>
        <taxon>Kitasatosporales</taxon>
        <taxon>Streptomycetaceae</taxon>
        <taxon>Streptomyces</taxon>
    </lineage>
</organism>
<reference evidence="1 2" key="1">
    <citation type="submission" date="2015-10" db="EMBL/GenBank/DDBJ databases">
        <title>Draft genome sequence of Streptomyces yokosukanensis DSM 40224, type strain for the species Streptomyces yokosukanensis.</title>
        <authorList>
            <person name="Ruckert C."/>
            <person name="Winkler A."/>
            <person name="Kalinowski J."/>
            <person name="Kampfer P."/>
            <person name="Glaeser S."/>
        </authorList>
    </citation>
    <scope>NUCLEOTIDE SEQUENCE [LARGE SCALE GENOMIC DNA]</scope>
    <source>
        <strain evidence="1 2">DSM 40224</strain>
    </source>
</reference>
<dbReference type="EMBL" id="LMWN01000007">
    <property type="protein sequence ID" value="KUN08763.1"/>
    <property type="molecule type" value="Genomic_DNA"/>
</dbReference>
<dbReference type="STRING" id="67386.AQI95_07060"/>
<name>A0A101PC63_9ACTN</name>
<evidence type="ECO:0000313" key="1">
    <source>
        <dbReference type="EMBL" id="KUN08763.1"/>
    </source>
</evidence>
<dbReference type="Proteomes" id="UP000053127">
    <property type="component" value="Unassembled WGS sequence"/>
</dbReference>
<dbReference type="OrthoDB" id="4234784at2"/>
<dbReference type="RefSeq" id="WP_067119133.1">
    <property type="nucleotide sequence ID" value="NZ_KQ948208.1"/>
</dbReference>
<gene>
    <name evidence="1" type="ORF">AQI95_07060</name>
</gene>
<sequence length="108" mass="11735">MGDPAAQQKVDNPWRTALVSLKNDLTSETERLKGLLAKADADMQGKKVWTSEAGGVAANFRDDLHGKKQRIGTLVGKLIPAVQAEIAKCPEKVSPGEAKMMHMQMEGY</sequence>
<dbReference type="AlphaFoldDB" id="A0A101PC63"/>
<protein>
    <submittedName>
        <fullName evidence="1">Uncharacterized protein</fullName>
    </submittedName>
</protein>
<accession>A0A101PC63</accession>
<keyword evidence="2" id="KW-1185">Reference proteome</keyword>
<evidence type="ECO:0000313" key="2">
    <source>
        <dbReference type="Proteomes" id="UP000053127"/>
    </source>
</evidence>
<proteinExistence type="predicted"/>
<comment type="caution">
    <text evidence="1">The sequence shown here is derived from an EMBL/GenBank/DDBJ whole genome shotgun (WGS) entry which is preliminary data.</text>
</comment>